<dbReference type="EMBL" id="JAMWBK010000004">
    <property type="protein sequence ID" value="KAJ8905870.1"/>
    <property type="molecule type" value="Genomic_DNA"/>
</dbReference>
<feature type="region of interest" description="Disordered" evidence="1">
    <location>
        <begin position="1"/>
        <end position="102"/>
    </location>
</feature>
<dbReference type="Pfam" id="PF00535">
    <property type="entry name" value="Glycos_transf_2"/>
    <property type="match status" value="1"/>
</dbReference>
<dbReference type="Gene3D" id="3.90.550.10">
    <property type="entry name" value="Spore Coat Polysaccharide Biosynthesis Protein SpsA, Chain A"/>
    <property type="match status" value="1"/>
</dbReference>
<dbReference type="Gene3D" id="3.40.50.11340">
    <property type="match status" value="1"/>
</dbReference>
<keyword evidence="2" id="KW-0472">Membrane</keyword>
<dbReference type="AlphaFoldDB" id="A0AAV8UTJ1"/>
<feature type="transmembrane region" description="Helical" evidence="2">
    <location>
        <begin position="236"/>
        <end position="259"/>
    </location>
</feature>
<keyword evidence="5" id="KW-1185">Reference proteome</keyword>
<protein>
    <recommendedName>
        <fullName evidence="3">Glycosyltransferase 2-like domain-containing protein</fullName>
    </recommendedName>
</protein>
<evidence type="ECO:0000256" key="2">
    <source>
        <dbReference type="SAM" id="Phobius"/>
    </source>
</evidence>
<reference evidence="4 5" key="1">
    <citation type="journal article" date="2023" name="Nat. Commun.">
        <title>Origin of minicircular mitochondrial genomes in red algae.</title>
        <authorList>
            <person name="Lee Y."/>
            <person name="Cho C.H."/>
            <person name="Lee Y.M."/>
            <person name="Park S.I."/>
            <person name="Yang J.H."/>
            <person name="West J.A."/>
            <person name="Bhattacharya D."/>
            <person name="Yoon H.S."/>
        </authorList>
    </citation>
    <scope>NUCLEOTIDE SEQUENCE [LARGE SCALE GENOMIC DNA]</scope>
    <source>
        <strain evidence="4 5">CCMP1338</strain>
        <tissue evidence="4">Whole cell</tissue>
    </source>
</reference>
<dbReference type="Gene3D" id="3.40.50.11350">
    <property type="match status" value="1"/>
</dbReference>
<evidence type="ECO:0000313" key="4">
    <source>
        <dbReference type="EMBL" id="KAJ8905870.1"/>
    </source>
</evidence>
<name>A0AAV8UTJ1_9RHOD</name>
<evidence type="ECO:0000259" key="3">
    <source>
        <dbReference type="Pfam" id="PF00535"/>
    </source>
</evidence>
<proteinExistence type="predicted"/>
<comment type="caution">
    <text evidence="4">The sequence shown here is derived from an EMBL/GenBank/DDBJ whole genome shotgun (WGS) entry which is preliminary data.</text>
</comment>
<dbReference type="PANTHER" id="PTHR40743">
    <property type="entry name" value="NUCLEOTIDE-DIPHOSPHO-SUGAR TRANSFERASE CONTAINING PROTEIN"/>
    <property type="match status" value="1"/>
</dbReference>
<evidence type="ECO:0000313" key="5">
    <source>
        <dbReference type="Proteomes" id="UP001157974"/>
    </source>
</evidence>
<sequence>MQQGGGGYGNYGGNAGNGNANGVNNGAQQSWENGGSVYRNDSDNMEQMARSQSYSVEPPRAASPLTNVSSGYAPRTSGPASPIPYSPSAQGQGAEAAVGGQMSIPPLSLNPAYNSNSSRTPVRAVSPVTESFNQYGYSSPAPYSPYTQYQSGPQYTEQVTSYAAAGEMKHRGGQVHPNECSAENYANGNGFSSPPQRKVYSPYHQNSGSGYGYEANQPYEYGMFGGSLKKGSLNRLLVVGNLRYLFLLGLFVIPCIWLMSNAVSMFEGGAVSIYPSSGKFDVKIGEKDMEKLGNGISIVGACMNRQENLEDILKNWLTIKDAKEIVLVDWSSEPPLKEIVDALDSNKIKLVRVNDEPKWVLSRAFNIGVQFASYEKVIKLDCDYALHNNFTESHKIEQGRNFVSGDWENARDENERHLNGAMYVHQKDFWNVLGYDERIQTYGWDDEDMYSRLMNGAKLEKSVVNYDEIMHLQHDDSARAQEGVKFVEVETDYNSLLLKKLDDWGPKQTERSAYAVEAHGNVYDVTATVKPSSVEELSAEVDREESWATALGQRLRDQFLVPWDFLASMSTKNRELLLRNLMERLSRSEDESYTPKILFGHCMHGLGNRLRALGSMMSFAKNSNRELVIIWENDEHCGSDFEDLFASKYVTMGELGPKAPFKDGQKYDDAFKKLKVYNYMELEEDAVKDELVVDDPEMHLYYKGAYIMNAPELSDWEQDNENLRSLVPVDEVKEIMEQHSTKPFNNMVGVHIRNRDLAQDIQNVDFSKEYTASASNTMDYWRHKSHYKNFIDRMRQLAIEDPELEFYVASDTVEVQEEMEKEFPGKIHTTDRTCDDRDASCVRYALADLYNLGKTKKMLGSNWSSFTEAAQRFGGIEAELAGQHFAVDPDGPPES</sequence>
<organism evidence="4 5">
    <name type="scientific">Rhodosorus marinus</name>
    <dbReference type="NCBI Taxonomy" id="101924"/>
    <lineage>
        <taxon>Eukaryota</taxon>
        <taxon>Rhodophyta</taxon>
        <taxon>Stylonematophyceae</taxon>
        <taxon>Stylonematales</taxon>
        <taxon>Stylonemataceae</taxon>
        <taxon>Rhodosorus</taxon>
    </lineage>
</organism>
<feature type="compositionally biased region" description="Low complexity" evidence="1">
    <location>
        <begin position="89"/>
        <end position="101"/>
    </location>
</feature>
<gene>
    <name evidence="4" type="ORF">NDN08_002374</name>
</gene>
<dbReference type="Proteomes" id="UP001157974">
    <property type="component" value="Unassembled WGS sequence"/>
</dbReference>
<feature type="domain" description="Glycosyltransferase 2-like" evidence="3">
    <location>
        <begin position="297"/>
        <end position="392"/>
    </location>
</feature>
<accession>A0AAV8UTJ1</accession>
<dbReference type="InterPro" id="IPR001173">
    <property type="entry name" value="Glyco_trans_2-like"/>
</dbReference>
<feature type="compositionally biased region" description="Gly residues" evidence="1">
    <location>
        <begin position="1"/>
        <end position="16"/>
    </location>
</feature>
<evidence type="ECO:0000256" key="1">
    <source>
        <dbReference type="SAM" id="MobiDB-lite"/>
    </source>
</evidence>
<dbReference type="PANTHER" id="PTHR40743:SF1">
    <property type="entry name" value="POSSIBLE GLYCOSYLTRANSFERASE"/>
    <property type="match status" value="1"/>
</dbReference>
<feature type="compositionally biased region" description="Low complexity" evidence="1">
    <location>
        <begin position="17"/>
        <end position="27"/>
    </location>
</feature>
<dbReference type="SUPFAM" id="SSF53448">
    <property type="entry name" value="Nucleotide-diphospho-sugar transferases"/>
    <property type="match status" value="1"/>
</dbReference>
<dbReference type="InterPro" id="IPR029044">
    <property type="entry name" value="Nucleotide-diphossugar_trans"/>
</dbReference>
<keyword evidence="2" id="KW-1133">Transmembrane helix</keyword>
<keyword evidence="2" id="KW-0812">Transmembrane</keyword>